<reference evidence="7" key="1">
    <citation type="journal article" date="2019" name="Int. J. Syst. Evol. Microbiol.">
        <title>The Global Catalogue of Microorganisms (GCM) 10K type strain sequencing project: providing services to taxonomists for standard genome sequencing and annotation.</title>
        <authorList>
            <consortium name="The Broad Institute Genomics Platform"/>
            <consortium name="The Broad Institute Genome Sequencing Center for Infectious Disease"/>
            <person name="Wu L."/>
            <person name="Ma J."/>
        </authorList>
    </citation>
    <scope>NUCLEOTIDE SEQUENCE [LARGE SCALE GENOMIC DNA]</scope>
    <source>
        <strain evidence="7">JCM 18123</strain>
    </source>
</reference>
<evidence type="ECO:0000313" key="7">
    <source>
        <dbReference type="Proteomes" id="UP001499993"/>
    </source>
</evidence>
<evidence type="ECO:0000256" key="2">
    <source>
        <dbReference type="ARBA" id="ARBA00022692"/>
    </source>
</evidence>
<feature type="transmembrane region" description="Helical" evidence="5">
    <location>
        <begin position="107"/>
        <end position="126"/>
    </location>
</feature>
<comment type="caution">
    <text evidence="6">The sequence shown here is derived from an EMBL/GenBank/DDBJ whole genome shotgun (WGS) entry which is preliminary data.</text>
</comment>
<evidence type="ECO:0000256" key="3">
    <source>
        <dbReference type="ARBA" id="ARBA00022989"/>
    </source>
</evidence>
<keyword evidence="3 5" id="KW-1133">Transmembrane helix</keyword>
<keyword evidence="4 5" id="KW-0472">Membrane</keyword>
<keyword evidence="7" id="KW-1185">Reference proteome</keyword>
<organism evidence="6 7">
    <name type="scientific">Streptomonospora halophila</name>
    <dbReference type="NCBI Taxonomy" id="427369"/>
    <lineage>
        <taxon>Bacteria</taxon>
        <taxon>Bacillati</taxon>
        <taxon>Actinomycetota</taxon>
        <taxon>Actinomycetes</taxon>
        <taxon>Streptosporangiales</taxon>
        <taxon>Nocardiopsidaceae</taxon>
        <taxon>Streptomonospora</taxon>
    </lineage>
</organism>
<keyword evidence="2 5" id="KW-0812">Transmembrane</keyword>
<proteinExistence type="predicted"/>
<accession>A0ABP9GAY8</accession>
<evidence type="ECO:0000256" key="1">
    <source>
        <dbReference type="ARBA" id="ARBA00004141"/>
    </source>
</evidence>
<evidence type="ECO:0008006" key="8">
    <source>
        <dbReference type="Google" id="ProtNLM"/>
    </source>
</evidence>
<dbReference type="RefSeq" id="WP_345554970.1">
    <property type="nucleotide sequence ID" value="NZ_BAABIK010000001.1"/>
</dbReference>
<protein>
    <recommendedName>
        <fullName evidence="8">DoxX-like family protein</fullName>
    </recommendedName>
</protein>
<evidence type="ECO:0000256" key="5">
    <source>
        <dbReference type="SAM" id="Phobius"/>
    </source>
</evidence>
<feature type="transmembrane region" description="Helical" evidence="5">
    <location>
        <begin position="20"/>
        <end position="38"/>
    </location>
</feature>
<evidence type="ECO:0000256" key="4">
    <source>
        <dbReference type="ARBA" id="ARBA00023136"/>
    </source>
</evidence>
<gene>
    <name evidence="6" type="ORF">GCM10023224_01200</name>
</gene>
<dbReference type="InterPro" id="IPR032808">
    <property type="entry name" value="DoxX"/>
</dbReference>
<evidence type="ECO:0000313" key="6">
    <source>
        <dbReference type="EMBL" id="GAA4926224.1"/>
    </source>
</evidence>
<comment type="subcellular location">
    <subcellularLocation>
        <location evidence="1">Membrane</location>
        <topology evidence="1">Multi-pass membrane protein</topology>
    </subcellularLocation>
</comment>
<dbReference type="Pfam" id="PF13564">
    <property type="entry name" value="DoxX_2"/>
    <property type="match status" value="1"/>
</dbReference>
<dbReference type="EMBL" id="BAABIK010000001">
    <property type="protein sequence ID" value="GAA4926224.1"/>
    <property type="molecule type" value="Genomic_DNA"/>
</dbReference>
<sequence length="138" mass="14603">MSPSEAGSGSRRRGRTLNIVLWAVQILLAAFFLFQGATKLAGSEDAVRLFTDIGMGQWLRYVTGACEVAGAVGLLIPRLCGLAALGLLGVMVGATASNLLTPGYQSFAVQTVVLGAVFALVAWGRWPRTRELAAPLRR</sequence>
<name>A0ABP9GAY8_9ACTN</name>
<dbReference type="Proteomes" id="UP001499993">
    <property type="component" value="Unassembled WGS sequence"/>
</dbReference>